<evidence type="ECO:0000313" key="1">
    <source>
        <dbReference type="EMBL" id="KAJ8386689.1"/>
    </source>
</evidence>
<proteinExistence type="predicted"/>
<reference evidence="1" key="1">
    <citation type="journal article" date="2023" name="Science">
        <title>Genome structures resolve the early diversification of teleost fishes.</title>
        <authorList>
            <person name="Parey E."/>
            <person name="Louis A."/>
            <person name="Montfort J."/>
            <person name="Bouchez O."/>
            <person name="Roques C."/>
            <person name="Iampietro C."/>
            <person name="Lluch J."/>
            <person name="Castinel A."/>
            <person name="Donnadieu C."/>
            <person name="Desvignes T."/>
            <person name="Floi Bucao C."/>
            <person name="Jouanno E."/>
            <person name="Wen M."/>
            <person name="Mejri S."/>
            <person name="Dirks R."/>
            <person name="Jansen H."/>
            <person name="Henkel C."/>
            <person name="Chen W.J."/>
            <person name="Zahm M."/>
            <person name="Cabau C."/>
            <person name="Klopp C."/>
            <person name="Thompson A.W."/>
            <person name="Robinson-Rechavi M."/>
            <person name="Braasch I."/>
            <person name="Lecointre G."/>
            <person name="Bobe J."/>
            <person name="Postlethwait J.H."/>
            <person name="Berthelot C."/>
            <person name="Roest Crollius H."/>
            <person name="Guiguen Y."/>
        </authorList>
    </citation>
    <scope>NUCLEOTIDE SEQUENCE</scope>
    <source>
        <strain evidence="1">NC1722</strain>
    </source>
</reference>
<dbReference type="EMBL" id="JAINUG010000224">
    <property type="protein sequence ID" value="KAJ8386689.1"/>
    <property type="molecule type" value="Genomic_DNA"/>
</dbReference>
<dbReference type="AlphaFoldDB" id="A0AAD7RM31"/>
<evidence type="ECO:0000313" key="2">
    <source>
        <dbReference type="Proteomes" id="UP001221898"/>
    </source>
</evidence>
<accession>A0AAD7RM31</accession>
<dbReference type="Proteomes" id="UP001221898">
    <property type="component" value="Unassembled WGS sequence"/>
</dbReference>
<keyword evidence="2" id="KW-1185">Reference proteome</keyword>
<name>A0AAD7RM31_9TELE</name>
<comment type="caution">
    <text evidence="1">The sequence shown here is derived from an EMBL/GenBank/DDBJ whole genome shotgun (WGS) entry which is preliminary data.</text>
</comment>
<gene>
    <name evidence="1" type="ORF">AAFF_G00168050</name>
</gene>
<protein>
    <submittedName>
        <fullName evidence="1">Uncharacterized protein</fullName>
    </submittedName>
</protein>
<organism evidence="1 2">
    <name type="scientific">Aldrovandia affinis</name>
    <dbReference type="NCBI Taxonomy" id="143900"/>
    <lineage>
        <taxon>Eukaryota</taxon>
        <taxon>Metazoa</taxon>
        <taxon>Chordata</taxon>
        <taxon>Craniata</taxon>
        <taxon>Vertebrata</taxon>
        <taxon>Euteleostomi</taxon>
        <taxon>Actinopterygii</taxon>
        <taxon>Neopterygii</taxon>
        <taxon>Teleostei</taxon>
        <taxon>Notacanthiformes</taxon>
        <taxon>Halosauridae</taxon>
        <taxon>Aldrovandia</taxon>
    </lineage>
</organism>
<sequence>MAPTNAGVFHAAHQTRCPDTHVDTTVTPSKSVPDGTRVTERCSPLEFRTVRLQTCVLPPPPPGSQAVGPVASVLVYRQCALFNFIEASSEITPLSQHCLSP</sequence>